<evidence type="ECO:0000313" key="14">
    <source>
        <dbReference type="Proteomes" id="UP000314901"/>
    </source>
</evidence>
<evidence type="ECO:0000256" key="3">
    <source>
        <dbReference type="ARBA" id="ARBA00017473"/>
    </source>
</evidence>
<evidence type="ECO:0000256" key="6">
    <source>
        <dbReference type="ARBA" id="ARBA00022777"/>
    </source>
</evidence>
<evidence type="ECO:0000256" key="5">
    <source>
        <dbReference type="ARBA" id="ARBA00022741"/>
    </source>
</evidence>
<protein>
    <recommendedName>
        <fullName evidence="3 10">4-diphosphocytidyl-2-C-methyl-D-erythritol kinase</fullName>
        <shortName evidence="10">CMK</shortName>
        <ecNumber evidence="2 10">2.7.1.148</ecNumber>
    </recommendedName>
    <alternativeName>
        <fullName evidence="9 10">4-(cytidine-5'-diphospho)-2-C-methyl-D-erythritol kinase</fullName>
    </alternativeName>
</protein>
<accession>A0AAX1F093</accession>
<evidence type="ECO:0000259" key="12">
    <source>
        <dbReference type="Pfam" id="PF08544"/>
    </source>
</evidence>
<dbReference type="InterPro" id="IPR006204">
    <property type="entry name" value="GHMP_kinase_N_dom"/>
</dbReference>
<dbReference type="GO" id="GO:0016114">
    <property type="term" value="P:terpenoid biosynthetic process"/>
    <property type="evidence" value="ECO:0007669"/>
    <property type="project" value="UniProtKB-UniRule"/>
</dbReference>
<dbReference type="Gene3D" id="3.30.230.10">
    <property type="match status" value="1"/>
</dbReference>
<name>A0AAX1F093_9PROT</name>
<dbReference type="Pfam" id="PF08544">
    <property type="entry name" value="GHMP_kinases_C"/>
    <property type="match status" value="1"/>
</dbReference>
<dbReference type="RefSeq" id="WP_139868174.1">
    <property type="nucleotide sequence ID" value="NZ_CP040949.1"/>
</dbReference>
<comment type="pathway">
    <text evidence="10">Isoprenoid biosynthesis; isopentenyl diphosphate biosynthesis via DXP pathway; isopentenyl diphosphate from 1-deoxy-D-xylulose 5-phosphate: step 3/6.</text>
</comment>
<proteinExistence type="inferred from homology"/>
<dbReference type="GO" id="GO:0005524">
    <property type="term" value="F:ATP binding"/>
    <property type="evidence" value="ECO:0007669"/>
    <property type="project" value="UniProtKB-UniRule"/>
</dbReference>
<dbReference type="EC" id="2.7.1.148" evidence="2 10"/>
<dbReference type="Pfam" id="PF00288">
    <property type="entry name" value="GHMP_kinases_N"/>
    <property type="match status" value="1"/>
</dbReference>
<feature type="active site" evidence="10">
    <location>
        <position position="19"/>
    </location>
</feature>
<comment type="function">
    <text evidence="10">Catalyzes the phosphorylation of the position 2 hydroxy group of 4-diphosphocytidyl-2C-methyl-D-erythritol.</text>
</comment>
<organism evidence="13 14">
    <name type="scientific">Candidatus Methylopumilus universalis</name>
    <dbReference type="NCBI Taxonomy" id="2588536"/>
    <lineage>
        <taxon>Bacteria</taxon>
        <taxon>Pseudomonadati</taxon>
        <taxon>Pseudomonadota</taxon>
        <taxon>Betaproteobacteria</taxon>
        <taxon>Nitrosomonadales</taxon>
        <taxon>Methylophilaceae</taxon>
        <taxon>Candidatus Methylopumilus</taxon>
    </lineage>
</organism>
<reference evidence="13 14" key="1">
    <citation type="journal article" date="2019" name="ISME J.">
        <title>Evolution in action: habitat transition from sediment to the pelagial leads to genome streamlining in Methylophilaceae.</title>
        <authorList>
            <person name="Salcher M."/>
            <person name="Schaefle D."/>
            <person name="Kaspar M."/>
            <person name="Neuenschwander S.M."/>
            <person name="Ghai R."/>
        </authorList>
    </citation>
    <scope>NUCLEOTIDE SEQUENCE [LARGE SCALE GENOMIC DNA]</scope>
    <source>
        <strain evidence="13 14">MMS-RVI-51</strain>
    </source>
</reference>
<dbReference type="InterPro" id="IPR004424">
    <property type="entry name" value="IspE"/>
</dbReference>
<dbReference type="GeneID" id="66285230"/>
<comment type="catalytic activity">
    <reaction evidence="10">
        <text>4-CDP-2-C-methyl-D-erythritol + ATP = 4-CDP-2-C-methyl-D-erythritol 2-phosphate + ADP + H(+)</text>
        <dbReference type="Rhea" id="RHEA:18437"/>
        <dbReference type="ChEBI" id="CHEBI:15378"/>
        <dbReference type="ChEBI" id="CHEBI:30616"/>
        <dbReference type="ChEBI" id="CHEBI:57823"/>
        <dbReference type="ChEBI" id="CHEBI:57919"/>
        <dbReference type="ChEBI" id="CHEBI:456216"/>
        <dbReference type="EC" id="2.7.1.148"/>
    </reaction>
</comment>
<dbReference type="Proteomes" id="UP000314901">
    <property type="component" value="Chromosome"/>
</dbReference>
<keyword evidence="8 10" id="KW-0414">Isoprene biosynthesis</keyword>
<keyword evidence="4 10" id="KW-0808">Transferase</keyword>
<dbReference type="InterPro" id="IPR013750">
    <property type="entry name" value="GHMP_kinase_C_dom"/>
</dbReference>
<evidence type="ECO:0000256" key="2">
    <source>
        <dbReference type="ARBA" id="ARBA00012052"/>
    </source>
</evidence>
<keyword evidence="7 10" id="KW-0067">ATP-binding</keyword>
<evidence type="ECO:0000256" key="10">
    <source>
        <dbReference type="HAMAP-Rule" id="MF_00061"/>
    </source>
</evidence>
<dbReference type="HAMAP" id="MF_00061">
    <property type="entry name" value="IspE"/>
    <property type="match status" value="1"/>
</dbReference>
<keyword evidence="5 10" id="KW-0547">Nucleotide-binding</keyword>
<dbReference type="SUPFAM" id="SSF55060">
    <property type="entry name" value="GHMP Kinase, C-terminal domain"/>
    <property type="match status" value="1"/>
</dbReference>
<dbReference type="AlphaFoldDB" id="A0AAX1F093"/>
<dbReference type="InterPro" id="IPR020568">
    <property type="entry name" value="Ribosomal_Su5_D2-typ_SF"/>
</dbReference>
<dbReference type="EMBL" id="CP040953">
    <property type="protein sequence ID" value="QDC41396.1"/>
    <property type="molecule type" value="Genomic_DNA"/>
</dbReference>
<sequence length="293" mass="32640">MQANELKENGYQEFLAPAKLNLFLYVINKRLDGYHNIQTVFQLIDLYDNLFIKTNESGLIRRTSHHANIQESDDLTIKAAHLLKPFANKQSGADIFIKKTIPMGGGLGGGSSDAATALIALNALWDCQLTQQELQELALKLGADVPFFIFGQNAWAEGIGEKLTPFQTTPQDYLVIAPREKVSTREVFESLELTKDRIPLKIAGFSNELDPKNLVNDLEKGVLKEFKGITLVFDWLNQFGRAKMTGSGSCFFISLSSVDEGKKIAEKRPEHTLGFVVKGLNNHPHFNLMLGTE</sequence>
<feature type="domain" description="GHMP kinase C-terminal" evidence="12">
    <location>
        <begin position="213"/>
        <end position="267"/>
    </location>
</feature>
<dbReference type="PANTHER" id="PTHR43527">
    <property type="entry name" value="4-DIPHOSPHOCYTIDYL-2-C-METHYL-D-ERYTHRITOL KINASE, CHLOROPLASTIC"/>
    <property type="match status" value="1"/>
</dbReference>
<evidence type="ECO:0000259" key="11">
    <source>
        <dbReference type="Pfam" id="PF00288"/>
    </source>
</evidence>
<evidence type="ECO:0000256" key="1">
    <source>
        <dbReference type="ARBA" id="ARBA00009684"/>
    </source>
</evidence>
<evidence type="ECO:0000256" key="7">
    <source>
        <dbReference type="ARBA" id="ARBA00022840"/>
    </source>
</evidence>
<evidence type="ECO:0000256" key="8">
    <source>
        <dbReference type="ARBA" id="ARBA00023229"/>
    </source>
</evidence>
<dbReference type="Gene3D" id="3.30.70.890">
    <property type="entry name" value="GHMP kinase, C-terminal domain"/>
    <property type="match status" value="1"/>
</dbReference>
<dbReference type="InterPro" id="IPR014721">
    <property type="entry name" value="Ribsml_uS5_D2-typ_fold_subgr"/>
</dbReference>
<evidence type="ECO:0000256" key="4">
    <source>
        <dbReference type="ARBA" id="ARBA00022679"/>
    </source>
</evidence>
<feature type="binding site" evidence="10">
    <location>
        <begin position="102"/>
        <end position="112"/>
    </location>
    <ligand>
        <name>ATP</name>
        <dbReference type="ChEBI" id="CHEBI:30616"/>
    </ligand>
</feature>
<feature type="active site" evidence="10">
    <location>
        <position position="144"/>
    </location>
</feature>
<dbReference type="GO" id="GO:0050515">
    <property type="term" value="F:4-(cytidine 5'-diphospho)-2-C-methyl-D-erythritol kinase activity"/>
    <property type="evidence" value="ECO:0007669"/>
    <property type="project" value="UniProtKB-UniRule"/>
</dbReference>
<feature type="domain" description="GHMP kinase N-terminal" evidence="11">
    <location>
        <begin position="76"/>
        <end position="152"/>
    </location>
</feature>
<evidence type="ECO:0000313" key="13">
    <source>
        <dbReference type="EMBL" id="QDC41396.1"/>
    </source>
</evidence>
<comment type="similarity">
    <text evidence="1 10">Belongs to the GHMP kinase family. IspE subfamily.</text>
</comment>
<dbReference type="SUPFAM" id="SSF54211">
    <property type="entry name" value="Ribosomal protein S5 domain 2-like"/>
    <property type="match status" value="1"/>
</dbReference>
<evidence type="ECO:0000256" key="9">
    <source>
        <dbReference type="ARBA" id="ARBA00032554"/>
    </source>
</evidence>
<dbReference type="KEGG" id="muv:FIT94_04940"/>
<dbReference type="InterPro" id="IPR036554">
    <property type="entry name" value="GHMP_kinase_C_sf"/>
</dbReference>
<keyword evidence="6 10" id="KW-0418">Kinase</keyword>
<dbReference type="PANTHER" id="PTHR43527:SF2">
    <property type="entry name" value="4-DIPHOSPHOCYTIDYL-2-C-METHYL-D-ERYTHRITOL KINASE, CHLOROPLASTIC"/>
    <property type="match status" value="1"/>
</dbReference>
<dbReference type="NCBIfam" id="TIGR00154">
    <property type="entry name" value="ispE"/>
    <property type="match status" value="1"/>
</dbReference>
<gene>
    <name evidence="10 13" type="primary">ispE</name>
    <name evidence="13" type="ORF">FIT94_04940</name>
</gene>
<dbReference type="GO" id="GO:0019288">
    <property type="term" value="P:isopentenyl diphosphate biosynthetic process, methylerythritol 4-phosphate pathway"/>
    <property type="evidence" value="ECO:0007669"/>
    <property type="project" value="UniProtKB-UniRule"/>
</dbReference>
<dbReference type="PIRSF" id="PIRSF010376">
    <property type="entry name" value="IspE"/>
    <property type="match status" value="1"/>
</dbReference>